<dbReference type="PROSITE" id="PS51312">
    <property type="entry name" value="SB"/>
    <property type="match status" value="1"/>
</dbReference>
<name>A0A1X2GUQ2_9FUNG</name>
<dbReference type="EMBL" id="MCGT01000003">
    <property type="protein sequence ID" value="ORX61754.1"/>
    <property type="molecule type" value="Genomic_DNA"/>
</dbReference>
<feature type="region of interest" description="Disordered" evidence="6">
    <location>
        <begin position="40"/>
        <end position="70"/>
    </location>
</feature>
<feature type="compositionally biased region" description="Low complexity" evidence="6">
    <location>
        <begin position="40"/>
        <end position="61"/>
    </location>
</feature>
<dbReference type="PANTHER" id="PTHR23306">
    <property type="entry name" value="TUMOR SUSCEPTIBILITY GENE 101 PROTEIN-RELATED"/>
    <property type="match status" value="1"/>
</dbReference>
<dbReference type="SUPFAM" id="SSF140111">
    <property type="entry name" value="Endosomal sorting complex assembly domain"/>
    <property type="match status" value="1"/>
</dbReference>
<protein>
    <recommendedName>
        <fullName evidence="7">SB domain-containing protein</fullName>
    </recommendedName>
</protein>
<evidence type="ECO:0000259" key="7">
    <source>
        <dbReference type="PROSITE" id="PS51312"/>
    </source>
</evidence>
<evidence type="ECO:0000313" key="8">
    <source>
        <dbReference type="EMBL" id="ORX61754.1"/>
    </source>
</evidence>
<evidence type="ECO:0000256" key="2">
    <source>
        <dbReference type="ARBA" id="ARBA00022448"/>
    </source>
</evidence>
<evidence type="ECO:0000256" key="4">
    <source>
        <dbReference type="ARBA" id="ARBA00022927"/>
    </source>
</evidence>
<evidence type="ECO:0000313" key="9">
    <source>
        <dbReference type="Proteomes" id="UP000242146"/>
    </source>
</evidence>
<accession>A0A1X2GUQ2</accession>
<dbReference type="OrthoDB" id="306304at2759"/>
<dbReference type="AlphaFoldDB" id="A0A1X2GUQ2"/>
<dbReference type="STRING" id="101127.A0A1X2GUQ2"/>
<dbReference type="InterPro" id="IPR037202">
    <property type="entry name" value="ESCRT_assembly_dom"/>
</dbReference>
<reference evidence="8 9" key="1">
    <citation type="submission" date="2016-07" db="EMBL/GenBank/DDBJ databases">
        <title>Pervasive Adenine N6-methylation of Active Genes in Fungi.</title>
        <authorList>
            <consortium name="DOE Joint Genome Institute"/>
            <person name="Mondo S.J."/>
            <person name="Dannebaum R.O."/>
            <person name="Kuo R.C."/>
            <person name="Labutti K."/>
            <person name="Haridas S."/>
            <person name="Kuo A."/>
            <person name="Salamov A."/>
            <person name="Ahrendt S.R."/>
            <person name="Lipzen A."/>
            <person name="Sullivan W."/>
            <person name="Andreopoulos W.B."/>
            <person name="Clum A."/>
            <person name="Lindquist E."/>
            <person name="Daum C."/>
            <person name="Ramamoorthy G.K."/>
            <person name="Gryganskyi A."/>
            <person name="Culley D."/>
            <person name="Magnuson J.K."/>
            <person name="James T.Y."/>
            <person name="O'Malley M.A."/>
            <person name="Stajich J.E."/>
            <person name="Spatafora J.W."/>
            <person name="Visel A."/>
            <person name="Grigoriev I.V."/>
        </authorList>
    </citation>
    <scope>NUCLEOTIDE SEQUENCE [LARGE SCALE GENOMIC DNA]</scope>
    <source>
        <strain evidence="8 9">NRRL 3301</strain>
    </source>
</reference>
<dbReference type="InterPro" id="IPR017916">
    <property type="entry name" value="SB_dom"/>
</dbReference>
<gene>
    <name evidence="8" type="ORF">DM01DRAFT_1332339</name>
</gene>
<sequence length="245" mass="27333">MLTQPDHQINRSGWQDSTAFYNLSQDMAGLTMSPAAYTNNASTTAPSTPTTATAVSTNPTPVNHPESPYLAKSSSLPAIANNYPSAKVEETPQEQLSRKVAEHMQSFQLDISKDMDDLLNVNRQLNDGEVQLQNEMHMLQDIHDRLQANMSILESRSKDLDQVIDKVTNMPDVSVDEALSGTTVVYNQLFELVADDNAIVDSIYYLGKALNTERIDLTTFMKCTRKLAREQFMKRALIKKISESS</sequence>
<comment type="subcellular location">
    <subcellularLocation>
        <location evidence="1">Endosome</location>
    </subcellularLocation>
</comment>
<dbReference type="InterPro" id="IPR052070">
    <property type="entry name" value="ESCRT-I_UEV_domain"/>
</dbReference>
<dbReference type="GO" id="GO:0000813">
    <property type="term" value="C:ESCRT I complex"/>
    <property type="evidence" value="ECO:0007669"/>
    <property type="project" value="TreeGrafter"/>
</dbReference>
<comment type="caution">
    <text evidence="8">The sequence shown here is derived from an EMBL/GenBank/DDBJ whole genome shotgun (WGS) entry which is preliminary data.</text>
</comment>
<dbReference type="GO" id="GO:0043162">
    <property type="term" value="P:ubiquitin-dependent protein catabolic process via the multivesicular body sorting pathway"/>
    <property type="evidence" value="ECO:0007669"/>
    <property type="project" value="UniProtKB-ARBA"/>
</dbReference>
<dbReference type="PANTHER" id="PTHR23306:SF3">
    <property type="entry name" value="TUMOR SUPPRESSOR PROTEIN 101"/>
    <property type="match status" value="1"/>
</dbReference>
<evidence type="ECO:0000256" key="5">
    <source>
        <dbReference type="PROSITE-ProRule" id="PRU00644"/>
    </source>
</evidence>
<keyword evidence="2 5" id="KW-0813">Transport</keyword>
<dbReference type="GO" id="GO:0072666">
    <property type="term" value="P:establishment of protein localization to vacuole"/>
    <property type="evidence" value="ECO:0007669"/>
    <property type="project" value="UniProtKB-ARBA"/>
</dbReference>
<dbReference type="Proteomes" id="UP000242146">
    <property type="component" value="Unassembled WGS sequence"/>
</dbReference>
<keyword evidence="3" id="KW-0967">Endosome</keyword>
<dbReference type="Gene3D" id="6.10.250.370">
    <property type="match status" value="1"/>
</dbReference>
<keyword evidence="4 5" id="KW-0653">Protein transport</keyword>
<evidence type="ECO:0000256" key="6">
    <source>
        <dbReference type="SAM" id="MobiDB-lite"/>
    </source>
</evidence>
<organism evidence="8 9">
    <name type="scientific">Hesseltinella vesiculosa</name>
    <dbReference type="NCBI Taxonomy" id="101127"/>
    <lineage>
        <taxon>Eukaryota</taxon>
        <taxon>Fungi</taxon>
        <taxon>Fungi incertae sedis</taxon>
        <taxon>Mucoromycota</taxon>
        <taxon>Mucoromycotina</taxon>
        <taxon>Mucoromycetes</taxon>
        <taxon>Mucorales</taxon>
        <taxon>Cunninghamellaceae</taxon>
        <taxon>Hesseltinella</taxon>
    </lineage>
</organism>
<feature type="domain" description="SB" evidence="7">
    <location>
        <begin position="183"/>
        <end position="245"/>
    </location>
</feature>
<evidence type="ECO:0000256" key="1">
    <source>
        <dbReference type="ARBA" id="ARBA00004177"/>
    </source>
</evidence>
<proteinExistence type="predicted"/>
<dbReference type="Pfam" id="PF09454">
    <property type="entry name" value="Vps23_core"/>
    <property type="match status" value="1"/>
</dbReference>
<dbReference type="Gene3D" id="6.10.140.820">
    <property type="match status" value="1"/>
</dbReference>
<dbReference type="GO" id="GO:0043130">
    <property type="term" value="F:ubiquitin binding"/>
    <property type="evidence" value="ECO:0007669"/>
    <property type="project" value="TreeGrafter"/>
</dbReference>
<evidence type="ECO:0000256" key="3">
    <source>
        <dbReference type="ARBA" id="ARBA00022753"/>
    </source>
</evidence>
<dbReference type="GO" id="GO:0015031">
    <property type="term" value="P:protein transport"/>
    <property type="evidence" value="ECO:0007669"/>
    <property type="project" value="UniProtKB-UniRule"/>
</dbReference>
<keyword evidence="9" id="KW-1185">Reference proteome</keyword>